<dbReference type="AlphaFoldDB" id="A0A9N9HB18"/>
<dbReference type="InterPro" id="IPR001810">
    <property type="entry name" value="F-box_dom"/>
</dbReference>
<dbReference type="Gene3D" id="1.20.1280.50">
    <property type="match status" value="1"/>
</dbReference>
<accession>A0A9N9HB18</accession>
<gene>
    <name evidence="2" type="ORF">AMORRO_LOCUS10443</name>
</gene>
<sequence length="207" mass="24167">MLADIPNELIIHILGIVLKETSFKKICQLMRTCKRWKKLIPIVIKDEISKNFTSGWMIEDISLHNIDSRAFSHKFGLKSGLSFLDYSPSLNTFYFMRVISKRDIGFVSSSSHAKYYLYLYYSIYNFQCFRVMHDTEANNSFMLLLESELGRCVGVVHVEKYVDGKKRNYEEGKDEKMTVNFLVKEEVIFGILDRYKNKGVIVKSEPL</sequence>
<proteinExistence type="predicted"/>
<dbReference type="SUPFAM" id="SSF81383">
    <property type="entry name" value="F-box domain"/>
    <property type="match status" value="1"/>
</dbReference>
<dbReference type="InterPro" id="IPR036047">
    <property type="entry name" value="F-box-like_dom_sf"/>
</dbReference>
<feature type="non-terminal residue" evidence="2">
    <location>
        <position position="207"/>
    </location>
</feature>
<reference evidence="2" key="1">
    <citation type="submission" date="2021-06" db="EMBL/GenBank/DDBJ databases">
        <authorList>
            <person name="Kallberg Y."/>
            <person name="Tangrot J."/>
            <person name="Rosling A."/>
        </authorList>
    </citation>
    <scope>NUCLEOTIDE SEQUENCE</scope>
    <source>
        <strain evidence="2">CL551</strain>
    </source>
</reference>
<evidence type="ECO:0000313" key="2">
    <source>
        <dbReference type="EMBL" id="CAG8661952.1"/>
    </source>
</evidence>
<dbReference type="CDD" id="cd09917">
    <property type="entry name" value="F-box_SF"/>
    <property type="match status" value="1"/>
</dbReference>
<evidence type="ECO:0000259" key="1">
    <source>
        <dbReference type="Pfam" id="PF12937"/>
    </source>
</evidence>
<protein>
    <submittedName>
        <fullName evidence="2">11937_t:CDS:1</fullName>
    </submittedName>
</protein>
<comment type="caution">
    <text evidence="2">The sequence shown here is derived from an EMBL/GenBank/DDBJ whole genome shotgun (WGS) entry which is preliminary data.</text>
</comment>
<dbReference type="EMBL" id="CAJVPV010011543">
    <property type="protein sequence ID" value="CAG8661952.1"/>
    <property type="molecule type" value="Genomic_DNA"/>
</dbReference>
<feature type="domain" description="F-box" evidence="1">
    <location>
        <begin position="3"/>
        <end position="40"/>
    </location>
</feature>
<dbReference type="Pfam" id="PF12937">
    <property type="entry name" value="F-box-like"/>
    <property type="match status" value="1"/>
</dbReference>
<dbReference type="OrthoDB" id="2480238at2759"/>
<name>A0A9N9HB18_9GLOM</name>
<keyword evidence="3" id="KW-1185">Reference proteome</keyword>
<organism evidence="2 3">
    <name type="scientific">Acaulospora morrowiae</name>
    <dbReference type="NCBI Taxonomy" id="94023"/>
    <lineage>
        <taxon>Eukaryota</taxon>
        <taxon>Fungi</taxon>
        <taxon>Fungi incertae sedis</taxon>
        <taxon>Mucoromycota</taxon>
        <taxon>Glomeromycotina</taxon>
        <taxon>Glomeromycetes</taxon>
        <taxon>Diversisporales</taxon>
        <taxon>Acaulosporaceae</taxon>
        <taxon>Acaulospora</taxon>
    </lineage>
</organism>
<dbReference type="Proteomes" id="UP000789342">
    <property type="component" value="Unassembled WGS sequence"/>
</dbReference>
<evidence type="ECO:0000313" key="3">
    <source>
        <dbReference type="Proteomes" id="UP000789342"/>
    </source>
</evidence>